<dbReference type="EMBL" id="JBJUIK010000006">
    <property type="protein sequence ID" value="KAL3525491.1"/>
    <property type="molecule type" value="Genomic_DNA"/>
</dbReference>
<evidence type="ECO:0000313" key="1">
    <source>
        <dbReference type="EMBL" id="KAL3525491.1"/>
    </source>
</evidence>
<sequence>MGLLANPFNGNLKRQWRRRKYKRLNSSRKNVKLIKFGGNKEKRSSAWKIRAIPKLRLKFASPLKLWTKFKNAYMTMMLRLAGNVGGMNNNGSVFGGKRIPKGRQVPLTYKNQEFENRLIYEIYKSLVVSMELNPR</sequence>
<proteinExistence type="predicted"/>
<organism evidence="1 2">
    <name type="scientific">Cinchona calisaya</name>
    <dbReference type="NCBI Taxonomy" id="153742"/>
    <lineage>
        <taxon>Eukaryota</taxon>
        <taxon>Viridiplantae</taxon>
        <taxon>Streptophyta</taxon>
        <taxon>Embryophyta</taxon>
        <taxon>Tracheophyta</taxon>
        <taxon>Spermatophyta</taxon>
        <taxon>Magnoliopsida</taxon>
        <taxon>eudicotyledons</taxon>
        <taxon>Gunneridae</taxon>
        <taxon>Pentapetalae</taxon>
        <taxon>asterids</taxon>
        <taxon>lamiids</taxon>
        <taxon>Gentianales</taxon>
        <taxon>Rubiaceae</taxon>
        <taxon>Cinchonoideae</taxon>
        <taxon>Cinchoneae</taxon>
        <taxon>Cinchona</taxon>
    </lineage>
</organism>
<protein>
    <submittedName>
        <fullName evidence="1">Uncharacterized protein</fullName>
    </submittedName>
</protein>
<reference evidence="1 2" key="1">
    <citation type="submission" date="2024-11" db="EMBL/GenBank/DDBJ databases">
        <title>A near-complete genome assembly of Cinchona calisaya.</title>
        <authorList>
            <person name="Lian D.C."/>
            <person name="Zhao X.W."/>
            <person name="Wei L."/>
        </authorList>
    </citation>
    <scope>NUCLEOTIDE SEQUENCE [LARGE SCALE GENOMIC DNA]</scope>
    <source>
        <tissue evidence="1">Nenye</tissue>
    </source>
</reference>
<dbReference type="Proteomes" id="UP001630127">
    <property type="component" value="Unassembled WGS sequence"/>
</dbReference>
<name>A0ABD3A3J8_9GENT</name>
<gene>
    <name evidence="1" type="ORF">ACH5RR_013863</name>
</gene>
<keyword evidence="2" id="KW-1185">Reference proteome</keyword>
<dbReference type="AlphaFoldDB" id="A0ABD3A3J8"/>
<evidence type="ECO:0000313" key="2">
    <source>
        <dbReference type="Proteomes" id="UP001630127"/>
    </source>
</evidence>
<dbReference type="PANTHER" id="PTHR33702">
    <property type="entry name" value="BNAA09G40010D PROTEIN"/>
    <property type="match status" value="1"/>
</dbReference>
<dbReference type="PANTHER" id="PTHR33702:SF16">
    <property type="match status" value="1"/>
</dbReference>
<accession>A0ABD3A3J8</accession>
<comment type="caution">
    <text evidence="1">The sequence shown here is derived from an EMBL/GenBank/DDBJ whole genome shotgun (WGS) entry which is preliminary data.</text>
</comment>